<keyword evidence="2" id="KW-1185">Reference proteome</keyword>
<sequence>SDEKSLKLTVEPHPRKLYVFDLKYSGSLRKMNVGNYELKITTPERRRYAWSNTSGSWDLRNLNNVELTFNMGPIKFTVSGKLGLTESKLAVATTKPGTNDFTIEWKFLKNLPERDYYFKIDGTISILFKLKGKIDNIYNGNIEGA</sequence>
<accession>A0AAV2SYV5</accession>
<proteinExistence type="predicted"/>
<gene>
    <name evidence="1" type="ORF">MNOR_LOCUS42089</name>
</gene>
<dbReference type="EMBL" id="CAXKWB010196324">
    <property type="protein sequence ID" value="CAL4257926.1"/>
    <property type="molecule type" value="Genomic_DNA"/>
</dbReference>
<feature type="non-terminal residue" evidence="1">
    <location>
        <position position="145"/>
    </location>
</feature>
<name>A0AAV2SYV5_MEGNR</name>
<evidence type="ECO:0008006" key="3">
    <source>
        <dbReference type="Google" id="ProtNLM"/>
    </source>
</evidence>
<protein>
    <recommendedName>
        <fullName evidence="3">Apolipoprotein B</fullName>
    </recommendedName>
</protein>
<feature type="non-terminal residue" evidence="1">
    <location>
        <position position="1"/>
    </location>
</feature>
<evidence type="ECO:0000313" key="2">
    <source>
        <dbReference type="Proteomes" id="UP001497623"/>
    </source>
</evidence>
<evidence type="ECO:0000313" key="1">
    <source>
        <dbReference type="EMBL" id="CAL4257926.1"/>
    </source>
</evidence>
<comment type="caution">
    <text evidence="1">The sequence shown here is derived from an EMBL/GenBank/DDBJ whole genome shotgun (WGS) entry which is preliminary data.</text>
</comment>
<organism evidence="1 2">
    <name type="scientific">Meganyctiphanes norvegica</name>
    <name type="common">Northern krill</name>
    <name type="synonym">Thysanopoda norvegica</name>
    <dbReference type="NCBI Taxonomy" id="48144"/>
    <lineage>
        <taxon>Eukaryota</taxon>
        <taxon>Metazoa</taxon>
        <taxon>Ecdysozoa</taxon>
        <taxon>Arthropoda</taxon>
        <taxon>Crustacea</taxon>
        <taxon>Multicrustacea</taxon>
        <taxon>Malacostraca</taxon>
        <taxon>Eumalacostraca</taxon>
        <taxon>Eucarida</taxon>
        <taxon>Euphausiacea</taxon>
        <taxon>Euphausiidae</taxon>
        <taxon>Meganyctiphanes</taxon>
    </lineage>
</organism>
<dbReference type="Proteomes" id="UP001497623">
    <property type="component" value="Unassembled WGS sequence"/>
</dbReference>
<reference evidence="1 2" key="1">
    <citation type="submission" date="2024-05" db="EMBL/GenBank/DDBJ databases">
        <authorList>
            <person name="Wallberg A."/>
        </authorList>
    </citation>
    <scope>NUCLEOTIDE SEQUENCE [LARGE SCALE GENOMIC DNA]</scope>
</reference>
<dbReference type="AlphaFoldDB" id="A0AAV2SYV5"/>